<dbReference type="InterPro" id="IPR015255">
    <property type="entry name" value="Vitellinogen_open_b-sht"/>
</dbReference>
<dbReference type="InterPro" id="IPR015817">
    <property type="entry name" value="Vitellinogen_open_b-sht_sub1"/>
</dbReference>
<proteinExistence type="predicted"/>
<dbReference type="Pfam" id="PF09172">
    <property type="entry name" value="Vit_open_b-sht"/>
    <property type="match status" value="1"/>
</dbReference>
<dbReference type="Gene3D" id="1.25.10.20">
    <property type="entry name" value="Vitellinogen, superhelical"/>
    <property type="match status" value="1"/>
</dbReference>
<evidence type="ECO:0000256" key="5">
    <source>
        <dbReference type="ARBA" id="ARBA00023055"/>
    </source>
</evidence>
<comment type="subcellular location">
    <subcellularLocation>
        <location evidence="1">Secreted</location>
    </subcellularLocation>
</comment>
<reference evidence="10" key="2">
    <citation type="submission" date="2025-09" db="UniProtKB">
        <authorList>
            <consortium name="Ensembl"/>
        </authorList>
    </citation>
    <scope>IDENTIFICATION</scope>
</reference>
<evidence type="ECO:0000256" key="6">
    <source>
        <dbReference type="ARBA" id="ARBA00023180"/>
    </source>
</evidence>
<dbReference type="InterPro" id="IPR015819">
    <property type="entry name" value="Lipid_transp_b-sht_shell"/>
</dbReference>
<keyword evidence="5" id="KW-0445">Lipid transport</keyword>
<dbReference type="GO" id="GO:0120020">
    <property type="term" value="F:cholesterol transfer activity"/>
    <property type="evidence" value="ECO:0007669"/>
    <property type="project" value="TreeGrafter"/>
</dbReference>
<dbReference type="Pfam" id="PF06448">
    <property type="entry name" value="DUF1081"/>
    <property type="match status" value="1"/>
</dbReference>
<dbReference type="GO" id="GO:0006642">
    <property type="term" value="P:triglyceride mobilization"/>
    <property type="evidence" value="ECO:0007669"/>
    <property type="project" value="TreeGrafter"/>
</dbReference>
<dbReference type="STRING" id="28743.ENSCVAP00000001003"/>
<feature type="signal peptide" evidence="8">
    <location>
        <begin position="1"/>
        <end position="20"/>
    </location>
</feature>
<protein>
    <submittedName>
        <fullName evidence="10">Apolipoprotein Bb, tandem duplicate 2</fullName>
    </submittedName>
</protein>
<dbReference type="InterPro" id="IPR001747">
    <property type="entry name" value="Vitellogenin_N"/>
</dbReference>
<evidence type="ECO:0000313" key="11">
    <source>
        <dbReference type="Proteomes" id="UP000265020"/>
    </source>
</evidence>
<dbReference type="GO" id="GO:0034359">
    <property type="term" value="C:mature chylomicron"/>
    <property type="evidence" value="ECO:0007669"/>
    <property type="project" value="TreeGrafter"/>
</dbReference>
<dbReference type="Proteomes" id="UP000265020">
    <property type="component" value="Unassembled WGS sequence"/>
</dbReference>
<dbReference type="Pfam" id="PF01347">
    <property type="entry name" value="Vitellogenin_N"/>
    <property type="match status" value="1"/>
</dbReference>
<dbReference type="GeneTree" id="ENSGT00590000083139"/>
<dbReference type="GO" id="GO:0042632">
    <property type="term" value="P:cholesterol homeostasis"/>
    <property type="evidence" value="ECO:0007669"/>
    <property type="project" value="TreeGrafter"/>
</dbReference>
<feature type="domain" description="Vitellogenin" evidence="9">
    <location>
        <begin position="23"/>
        <end position="666"/>
    </location>
</feature>
<accession>A0A3Q2C8H7</accession>
<keyword evidence="2" id="KW-0813">Transport</keyword>
<dbReference type="InterPro" id="IPR052418">
    <property type="entry name" value="Apolipoprotein_B"/>
</dbReference>
<keyword evidence="11" id="KW-1185">Reference proteome</keyword>
<dbReference type="InterPro" id="IPR009454">
    <property type="entry name" value="Lipid_transpt_open_b-sht"/>
</dbReference>
<evidence type="ECO:0000259" key="9">
    <source>
        <dbReference type="PROSITE" id="PS51211"/>
    </source>
</evidence>
<dbReference type="PANTHER" id="PTHR13769">
    <property type="entry name" value="APOLIPOPROTEIN B"/>
    <property type="match status" value="1"/>
</dbReference>
<dbReference type="FunFam" id="2.30.230.10:FF:000003">
    <property type="entry name" value="Apolipoprotein B"/>
    <property type="match status" value="1"/>
</dbReference>
<dbReference type="GO" id="GO:0050750">
    <property type="term" value="F:low-density lipoprotein particle receptor binding"/>
    <property type="evidence" value="ECO:0007669"/>
    <property type="project" value="TreeGrafter"/>
</dbReference>
<feature type="chain" id="PRO_5018651180" evidence="8">
    <location>
        <begin position="21"/>
        <end position="3721"/>
    </location>
</feature>
<dbReference type="SUPFAM" id="SSF56968">
    <property type="entry name" value="Lipovitellin-phosvitin complex, beta-sheet shell regions"/>
    <property type="match status" value="2"/>
</dbReference>
<evidence type="ECO:0000256" key="3">
    <source>
        <dbReference type="ARBA" id="ARBA00022525"/>
    </source>
</evidence>
<keyword evidence="3" id="KW-0964">Secreted</keyword>
<dbReference type="PROSITE" id="PS51211">
    <property type="entry name" value="VITELLOGENIN"/>
    <property type="match status" value="1"/>
</dbReference>
<dbReference type="SUPFAM" id="SSF48431">
    <property type="entry name" value="Lipovitellin-phosvitin complex, superhelical domain"/>
    <property type="match status" value="1"/>
</dbReference>
<dbReference type="InterPro" id="IPR015816">
    <property type="entry name" value="Vitellinogen_b-sht_N"/>
</dbReference>
<evidence type="ECO:0000256" key="7">
    <source>
        <dbReference type="PROSITE-ProRule" id="PRU00557"/>
    </source>
</evidence>
<evidence type="ECO:0000256" key="2">
    <source>
        <dbReference type="ARBA" id="ARBA00022448"/>
    </source>
</evidence>
<dbReference type="SMART" id="SM01169">
    <property type="entry name" value="DUF1943"/>
    <property type="match status" value="1"/>
</dbReference>
<keyword evidence="4 8" id="KW-0732">Signal</keyword>
<dbReference type="GO" id="GO:0034362">
    <property type="term" value="C:low-density lipoprotein particle"/>
    <property type="evidence" value="ECO:0007669"/>
    <property type="project" value="TreeGrafter"/>
</dbReference>
<dbReference type="PANTHER" id="PTHR13769:SF5">
    <property type="entry name" value="APOLIPOPROTEIN B-100-RELATED"/>
    <property type="match status" value="1"/>
</dbReference>
<organism evidence="10 11">
    <name type="scientific">Cyprinodon variegatus</name>
    <name type="common">Sheepshead minnow</name>
    <dbReference type="NCBI Taxonomy" id="28743"/>
    <lineage>
        <taxon>Eukaryota</taxon>
        <taxon>Metazoa</taxon>
        <taxon>Chordata</taxon>
        <taxon>Craniata</taxon>
        <taxon>Vertebrata</taxon>
        <taxon>Euteleostomi</taxon>
        <taxon>Actinopterygii</taxon>
        <taxon>Neopterygii</taxon>
        <taxon>Teleostei</taxon>
        <taxon>Neoteleostei</taxon>
        <taxon>Acanthomorphata</taxon>
        <taxon>Ovalentaria</taxon>
        <taxon>Atherinomorphae</taxon>
        <taxon>Cyprinodontiformes</taxon>
        <taxon>Cyprinodontidae</taxon>
        <taxon>Cyprinodon</taxon>
    </lineage>
</organism>
<evidence type="ECO:0000256" key="8">
    <source>
        <dbReference type="SAM" id="SignalP"/>
    </source>
</evidence>
<dbReference type="GO" id="GO:0030301">
    <property type="term" value="P:cholesterol transport"/>
    <property type="evidence" value="ECO:0007669"/>
    <property type="project" value="TreeGrafter"/>
</dbReference>
<sequence length="3721" mass="416895">MGDSKLCLLLILIISALALANRYKPLHKYEYQYEAESLNAINGASELKNGPRTSCKVIIEVPQVCSFIMHTTDCSLSEVVDADAEGNPVFLPAASSNAFAAEMKKHPLKFVIEGEYDVKLYPEVGETTTTLNFKRGIVSALAVPLLEDDENRNMPTIHGKCMTSYKNNGREDSVTDISLYRDLSNCDKFSPIRDYNSPLALITGMHYPLAQLVRSSQTCKYQFDNEKKHMTSGSCTEEHLLIPFSHKGKYGFNNVGKQGLTLVQVSSHNDRVFEHVYNLYNLNTLLKKIKGTNKSPIQDKNEAVDLMRELVNLPDTDEERRAQLFYKLITTVRGMKTETLRAALPEIVTLSRFLTYQVLAQCGTPECSSTIMQILRTFDLSDFEVDAAVFALGLMSNPSELLITDMLAMAKHKPSRTIMYALSNVVKRFYKVEKRITPEIHSVAEFMASQLGDCTEEMENTFMTLRVIGNMATVVIPVSPALRNAVIQCVKQPAASPEVQQTAIQVFRKIPVHDEIRSVFMQVLLDNSNPVQERIAAYLIIMKDPQLSELTEMTSALSSEVNQQFKSFVISHITNILSSTEPETEALRQKIQDALQGNEIGPTWDPLKFSQNYKIGSVQSNVIFEGVSYLPKEVMLEMTLKAIGFEIDMIEIGIMGEDFEPTVEALFGDSGFFPDTALKTIYFVSEIMPERINEIVGKIIPGMKRNRMKREVEQFDVLMKEILRNTEKLVEKLDNAKSPEATVYLKLLGNELGYLKINDFYAVKYSADKMVDKMLKMFPHEILRSLMTNTDTKISGHYIFMDNEFFLPTATGVPLRIALSGTFTPGFKGGLQIARDMSTANFMPVGGIEFVTQFGSHIPEYLSSGLEMHTNIFHESGIRARLTMGQARVKLTIPAPTKPTKLIRITNSLVAVTGSVVRMIPPVVKDKVDVMKCTPAFAGLKYCSALQYIDAFSHETAPYFPLNGDSRFAFELHPTGEVTEYTATVAYEDLMEGDEPRNKVDVLRFIFKVEGRTQLVTKYNRGMNVITADVQIPDFDVEAGLRFGVGDGKTKGKGMHTFSIDFINKNIPQLSLVGRANLKDMKSGMLQVQLMVPSIRAESTVTASLKRDEELEVEVESEIKVMDAKTKQKIEMIYDGSKIELEFKSDVNTKTNSLPNGDVIQKYGNEILDMRVAQTDMKVRHIFRKFVEAANNYMEKYGAEMLPYMQNFRLPDIPDIALPEKLFLNMDAKAVYHFNKDRCIIVFPLPFGGKKASAFNFPPVLTTPSMSLPQFGLEIVSREIPIPDFVIPENFTVSVPHFGKIELTTLMNSNLYDVEATLAAGKDVVEPPSYSAKFDAKGTSPIDILSVAVEGVGMVSITESIKAHLRSSLTHKLFEASFSTEDEGIITEKISLTSRRKIEASSQFGFNAKLEHNCTTELVTQEIVIKNDFEGSLKAGPIYGTTTSIQKVSVIPFRPAGKINSLIIFDSTIFDAQNKIDASLGNGEFSVNLNTKAFKDLFTHVAELSFIDNEVVVKCDASAHALGLEIRHQTEAFAGAGKATIRIETNGDHSDNRVYSLLTSTFDSNGLAVKSNANIKLFDNEATHEATMRMDSDGLSTSGINTLHSPLSLENRFNVGIDTKRGTLSISNKAAIHDIKIDNANTLTITLSSLDFSSQAEASAAAYASYNHVINFGLKHQTASGKINNHLKILEATFDNDAQLQAELYKIDLTGSLKAQYGEEEIKHTYQINYADLSANAKCNTIGKLFGTKTSHNTELEIAGFAAMFRNEAHFNSQLIRFEHTMRCNVVPFDFNLDSVFSGDGDLTIYGKHSAQLFSKFLLRAQPLALTSSHQCRASMTQKLDNGLSFETSYDNNIDAVLLPQEQTTRFRTISKMNQHEFNQGIDIYNTQERVGIEVYGNILTNIINAASTENQEFAISGFLKYDKHTQSHIIYVPLIENLPVFLEAIKEIVVVVAESLQNFINNKEIRARFGALPQEISEFIAQFKIEHRINQVKEFFSDFKQNVINAENVDAVLLTLKDSIQILLEDLSSYVKNSIDFIGANLHESFNLKIEDVLEGMKELKVTVLHFIETIREIIQEIDLEKLRGSSIEFLYDVEVQYGIKTKVQNMMTAVKDLVDQLDFSKLDWFILPERVKDSVDLFLNFIPAEIIGNIIDDINGTINDFKLISKINKFFAKIRDLVVDLEVDQKAKALLEKAAEFIKQIRIQETLQVVVDIVKESEVPNRSMAIFQGTIDYLKTTEVKDIIEHLNMYIETMVQKLKSLNYNDLVEKTNQIIEEYRTHTNEILRTFQVSEKIEAALEFANVIISSIRDDLERLREIKVAKIVNSATDIYEHLVCDSLKTFTEYIKVKVRDLNIERILSDSLDVMSFFYSYTINIITNSILDFLEKIKEGTPDEKYIIKVMQIIKSIKNQLLKAEINTPSFTFPLTDLVVPSTKLELNILRQNQIPTELAIPEFTIMGMYTVEAFNISFDDIKQRIIELIDFIVNSKIKMPDPDAFFGELTLNYLPSLPEITFPEIPPFEVAFPSIPQIDTEKFFKALEIPEIKLPEIPKEIVLPCFGKLYGEIKFQSPIYTIKTSVEFVNSTENKMSPLFTGSFSSQATCPSVEILNYMLDTNIRIAVPKMKRVLLSEMLTFKHAILGIEHQASVTLYGILSQAQAQAKTKVKVVTAPYSLDFMNTAFIAVAEGMTSTVDTTYSHKIDMPFDISSIVTVTQKAVVQQKGLALNFEVDTTGKGHINSNDCNYKSRLDLSLNPKTFSLSFTGDTESEILKMKQVIMAESLTFSYVKFSVRNEAETPFIKKSLLVASGLANLYDMKIEIKVNHDTELHGTDSGMVSNAVNFKVALAELFFEMQNKANGKVNVFDYLNAKIELQSDYLVNLRPDSQKVNSAFLSRLNQYKIFSNFTVDNAKSHAGVFVEMDGQADLSFLEYPISIPEIDLPLVDFHSQPINDLNLFEKTGLKKILSTTDAPLIDVMGLIQIPYMGKLNSELSFKSAILNINAESLLSAEDDLVLRLGATTTSVFECLNTKLKGSTSLTIKRGIKVANSMSLENCYIKGAHDSTYSMSTVSASTSLNIVLPVLNLEASQKLIANSNLKPNALSTLKLKGDFNIPMIKTVGQVEAEHSGKVEGDVDHLSVDSSFKSKMDSTYLEKYLVLGVLENEANMYLNTNIVRSTYQIIADVKLSNGATKIIGMDVNQQLAAEASVDRLFAMLTHLSNNEIDLFSFKTVGKHNAKTSIDLAPSSLQADVEIDITQPSSLGNFAFFEKAIAEGNPSKQKFSTKAMFVSPLYNTSMQAEVEGSAPVLNVTFKSSANSAIVLLEYNVEGSTTFHFENDLLNMVSNLVLTHSDLGMDIFSPFQMLVCSLSVPQHKLSVVITSPNFSDLNLQYEAQRDAITASISSPSAGYLGLQFNSRDPSQTIVRFYGRYVGAAETDVDILLVRFSQTKIQIVYNMKAPEDMIAELKTKVPSIMSSVKAFAEKYQITSSMEVLQHSVINHVNEAYDVAVNYDVQLSQLSIFFRNTIVRYQKNVEKFLKAVIKVLREIHFKMPGSNELITLPDLLKKLTNSIANMLDVTMQFIYECMEVYYEYFLENIINAQVQLRSGEVISGRQIIDQVKASVKNIFHEAIDLVKNIETLDTILGKLDDTLEAVVKKTKEFVDSIKSDYLDVVFINFNELYREIGSFYVSSFSPFLLLPFFSSHSQHAAINFISQLSYPSPSSL</sequence>
<dbReference type="GO" id="GO:0034361">
    <property type="term" value="C:very-low-density lipoprotein particle"/>
    <property type="evidence" value="ECO:0007669"/>
    <property type="project" value="TreeGrafter"/>
</dbReference>
<evidence type="ECO:0000256" key="4">
    <source>
        <dbReference type="ARBA" id="ARBA00022729"/>
    </source>
</evidence>
<dbReference type="Gene3D" id="2.20.80.10">
    <property type="entry name" value="Lipovitellin-phosvitin complex, chain A, domain 4"/>
    <property type="match status" value="1"/>
</dbReference>
<name>A0A3Q2C8H7_CYPVA</name>
<dbReference type="InterPro" id="IPR011030">
    <property type="entry name" value="Lipovitellin_superhlx_dom"/>
</dbReference>
<dbReference type="SMART" id="SM00638">
    <property type="entry name" value="LPD_N"/>
    <property type="match status" value="1"/>
</dbReference>
<dbReference type="Gene3D" id="2.20.50.20">
    <property type="entry name" value="Lipovitellin. Chain A, domain 3"/>
    <property type="match status" value="1"/>
</dbReference>
<dbReference type="Ensembl" id="ENSCVAT00000014131.1">
    <property type="protein sequence ID" value="ENSCVAP00000001003.1"/>
    <property type="gene ID" value="ENSCVAG00000001977.1"/>
</dbReference>
<comment type="caution">
    <text evidence="7">Lacks conserved residue(s) required for the propagation of feature annotation.</text>
</comment>
<evidence type="ECO:0000256" key="1">
    <source>
        <dbReference type="ARBA" id="ARBA00004613"/>
    </source>
</evidence>
<dbReference type="Gene3D" id="2.30.230.10">
    <property type="entry name" value="Lipovitellin, beta-sheet shell regions, chain A"/>
    <property type="match status" value="1"/>
</dbReference>
<evidence type="ECO:0000313" key="10">
    <source>
        <dbReference type="Ensembl" id="ENSCVAP00000001003.1"/>
    </source>
</evidence>
<dbReference type="OMA" id="QIAYNME"/>
<keyword evidence="6" id="KW-0325">Glycoprotein</keyword>
<dbReference type="GO" id="GO:0042953">
    <property type="term" value="P:lipoprotein transport"/>
    <property type="evidence" value="ECO:0007669"/>
    <property type="project" value="TreeGrafter"/>
</dbReference>
<reference evidence="10" key="1">
    <citation type="submission" date="2025-08" db="UniProtKB">
        <authorList>
            <consortium name="Ensembl"/>
        </authorList>
    </citation>
    <scope>IDENTIFICATION</scope>
</reference>